<dbReference type="AlphaFoldDB" id="A0A0C3F9E2"/>
<evidence type="ECO:0000313" key="2">
    <source>
        <dbReference type="EMBL" id="KIM81270.1"/>
    </source>
</evidence>
<keyword evidence="3" id="KW-1185">Reference proteome</keyword>
<accession>A0A0C3F9E2</accession>
<sequence length="140" mass="15441">MLIFDTIYPKLKVSPYPIRPSSKLSHATSTASSYACSLRTDFPTRPARPSTVSSRRRWTSSECGTTSTTPRTWHGRELQERTRFLSMTGPTMRFGGVGKEGGTDMGKEVKEVYEVVERIDVLDVSVGKSPIYLGGATSLC</sequence>
<name>A0A0C3F9E2_PILCF</name>
<organism evidence="2 3">
    <name type="scientific">Piloderma croceum (strain F 1598)</name>
    <dbReference type="NCBI Taxonomy" id="765440"/>
    <lineage>
        <taxon>Eukaryota</taxon>
        <taxon>Fungi</taxon>
        <taxon>Dikarya</taxon>
        <taxon>Basidiomycota</taxon>
        <taxon>Agaricomycotina</taxon>
        <taxon>Agaricomycetes</taxon>
        <taxon>Agaricomycetidae</taxon>
        <taxon>Atheliales</taxon>
        <taxon>Atheliaceae</taxon>
        <taxon>Piloderma</taxon>
    </lineage>
</organism>
<feature type="region of interest" description="Disordered" evidence="1">
    <location>
        <begin position="44"/>
        <end position="71"/>
    </location>
</feature>
<reference evidence="3" key="2">
    <citation type="submission" date="2015-01" db="EMBL/GenBank/DDBJ databases">
        <title>Evolutionary Origins and Diversification of the Mycorrhizal Mutualists.</title>
        <authorList>
            <consortium name="DOE Joint Genome Institute"/>
            <consortium name="Mycorrhizal Genomics Consortium"/>
            <person name="Kohler A."/>
            <person name="Kuo A."/>
            <person name="Nagy L.G."/>
            <person name="Floudas D."/>
            <person name="Copeland A."/>
            <person name="Barry K.W."/>
            <person name="Cichocki N."/>
            <person name="Veneault-Fourrey C."/>
            <person name="LaButti K."/>
            <person name="Lindquist E.A."/>
            <person name="Lipzen A."/>
            <person name="Lundell T."/>
            <person name="Morin E."/>
            <person name="Murat C."/>
            <person name="Riley R."/>
            <person name="Ohm R."/>
            <person name="Sun H."/>
            <person name="Tunlid A."/>
            <person name="Henrissat B."/>
            <person name="Grigoriev I.V."/>
            <person name="Hibbett D.S."/>
            <person name="Martin F."/>
        </authorList>
    </citation>
    <scope>NUCLEOTIDE SEQUENCE [LARGE SCALE GENOMIC DNA]</scope>
    <source>
        <strain evidence="3">F 1598</strain>
    </source>
</reference>
<reference evidence="2 3" key="1">
    <citation type="submission" date="2014-04" db="EMBL/GenBank/DDBJ databases">
        <authorList>
            <consortium name="DOE Joint Genome Institute"/>
            <person name="Kuo A."/>
            <person name="Tarkka M."/>
            <person name="Buscot F."/>
            <person name="Kohler A."/>
            <person name="Nagy L.G."/>
            <person name="Floudas D."/>
            <person name="Copeland A."/>
            <person name="Barry K.W."/>
            <person name="Cichocki N."/>
            <person name="Veneault-Fourrey C."/>
            <person name="LaButti K."/>
            <person name="Lindquist E.A."/>
            <person name="Lipzen A."/>
            <person name="Lundell T."/>
            <person name="Morin E."/>
            <person name="Murat C."/>
            <person name="Sun H."/>
            <person name="Tunlid A."/>
            <person name="Henrissat B."/>
            <person name="Grigoriev I.V."/>
            <person name="Hibbett D.S."/>
            <person name="Martin F."/>
            <person name="Nordberg H.P."/>
            <person name="Cantor M.N."/>
            <person name="Hua S.X."/>
        </authorList>
    </citation>
    <scope>NUCLEOTIDE SEQUENCE [LARGE SCALE GENOMIC DNA]</scope>
    <source>
        <strain evidence="2 3">F 1598</strain>
    </source>
</reference>
<gene>
    <name evidence="2" type="ORF">PILCRDRAFT_8939</name>
</gene>
<dbReference type="Proteomes" id="UP000054166">
    <property type="component" value="Unassembled WGS sequence"/>
</dbReference>
<evidence type="ECO:0000256" key="1">
    <source>
        <dbReference type="SAM" id="MobiDB-lite"/>
    </source>
</evidence>
<dbReference type="InParanoid" id="A0A0C3F9E2"/>
<dbReference type="HOGENOM" id="CLU_1835888_0_0_1"/>
<evidence type="ECO:0000313" key="3">
    <source>
        <dbReference type="Proteomes" id="UP000054166"/>
    </source>
</evidence>
<protein>
    <submittedName>
        <fullName evidence="2">Uncharacterized protein</fullName>
    </submittedName>
</protein>
<proteinExistence type="predicted"/>
<dbReference type="STRING" id="765440.A0A0C3F9E2"/>
<feature type="compositionally biased region" description="Polar residues" evidence="1">
    <location>
        <begin position="62"/>
        <end position="71"/>
    </location>
</feature>
<dbReference type="EMBL" id="KN833000">
    <property type="protein sequence ID" value="KIM81270.1"/>
    <property type="molecule type" value="Genomic_DNA"/>
</dbReference>